<organism evidence="11">
    <name type="scientific">Spironucleus salmonicida</name>
    <dbReference type="NCBI Taxonomy" id="348837"/>
    <lineage>
        <taxon>Eukaryota</taxon>
        <taxon>Metamonada</taxon>
        <taxon>Diplomonadida</taxon>
        <taxon>Hexamitidae</taxon>
        <taxon>Hexamitinae</taxon>
        <taxon>Spironucleus</taxon>
    </lineage>
</organism>
<comment type="subcellular location">
    <subcellularLocation>
        <location evidence="1">Cytoplasm</location>
        <location evidence="1">Cytoskeleton</location>
        <location evidence="1">Cilium axoneme</location>
    </subcellularLocation>
</comment>
<dbReference type="PANTHER" id="PTHR21281">
    <property type="entry name" value="CYTOCHROME B5 DOMAIN-CONTAINING PROTEIN 1"/>
    <property type="match status" value="1"/>
</dbReference>
<dbReference type="PANTHER" id="PTHR21281:SF0">
    <property type="entry name" value="CYTOCHROME B5 DOMAIN-CONTAINING PROTEIN 1"/>
    <property type="match status" value="1"/>
</dbReference>
<dbReference type="InterPro" id="IPR001199">
    <property type="entry name" value="Cyt_B5-like_heme/steroid-bd"/>
</dbReference>
<accession>V6LQP3</accession>
<keyword evidence="4" id="KW-0479">Metal-binding</keyword>
<evidence type="ECO:0000256" key="2">
    <source>
        <dbReference type="ARBA" id="ARBA00022490"/>
    </source>
</evidence>
<evidence type="ECO:0000256" key="9">
    <source>
        <dbReference type="ARBA" id="ARBA00046139"/>
    </source>
</evidence>
<evidence type="ECO:0000313" key="13">
    <source>
        <dbReference type="Proteomes" id="UP000018208"/>
    </source>
</evidence>
<keyword evidence="13" id="KW-1185">Reference proteome</keyword>
<dbReference type="InterPro" id="IPR052320">
    <property type="entry name" value="Cytochrome_b5_domain"/>
</dbReference>
<keyword evidence="3" id="KW-0349">Heme</keyword>
<dbReference type="PROSITE" id="PS50255">
    <property type="entry name" value="CYTOCHROME_B5_2"/>
    <property type="match status" value="1"/>
</dbReference>
<keyword evidence="7" id="KW-0966">Cell projection</keyword>
<evidence type="ECO:0000256" key="5">
    <source>
        <dbReference type="ARBA" id="ARBA00023004"/>
    </source>
</evidence>
<keyword evidence="6" id="KW-0206">Cytoskeleton</keyword>
<gene>
    <name evidence="11" type="ORF">SS50377_13372</name>
    <name evidence="12" type="ORF">SS50377_27655</name>
</gene>
<dbReference type="GO" id="GO:0005930">
    <property type="term" value="C:axoneme"/>
    <property type="evidence" value="ECO:0007669"/>
    <property type="project" value="UniProtKB-SubCell"/>
</dbReference>
<keyword evidence="2" id="KW-0963">Cytoplasm</keyword>
<name>V6LQP3_9EUKA</name>
<dbReference type="InterPro" id="IPR036400">
    <property type="entry name" value="Cyt_B5-like_heme/steroid_sf"/>
</dbReference>
<evidence type="ECO:0000256" key="8">
    <source>
        <dbReference type="ARBA" id="ARBA00040649"/>
    </source>
</evidence>
<evidence type="ECO:0000313" key="11">
    <source>
        <dbReference type="EMBL" id="EST46568.1"/>
    </source>
</evidence>
<evidence type="ECO:0000256" key="1">
    <source>
        <dbReference type="ARBA" id="ARBA00004430"/>
    </source>
</evidence>
<reference evidence="11 12" key="1">
    <citation type="journal article" date="2014" name="PLoS Genet.">
        <title>The Genome of Spironucleus salmonicida Highlights a Fish Pathogen Adapted to Fluctuating Environments.</title>
        <authorList>
            <person name="Xu F."/>
            <person name="Jerlstrom-Hultqvist J."/>
            <person name="Einarsson E."/>
            <person name="Astvaldsson A."/>
            <person name="Svard S.G."/>
            <person name="Andersson J.O."/>
        </authorList>
    </citation>
    <scope>NUCLEOTIDE SEQUENCE</scope>
    <source>
        <strain evidence="12">ATCC 50377</strain>
    </source>
</reference>
<evidence type="ECO:0000256" key="6">
    <source>
        <dbReference type="ARBA" id="ARBA00023212"/>
    </source>
</evidence>
<feature type="domain" description="Cytochrome b5 heme-binding" evidence="10">
    <location>
        <begin position="4"/>
        <end position="132"/>
    </location>
</feature>
<evidence type="ECO:0000256" key="3">
    <source>
        <dbReference type="ARBA" id="ARBA00022617"/>
    </source>
</evidence>
<dbReference type="VEuPathDB" id="GiardiaDB:SS50377_27655"/>
<dbReference type="Gene3D" id="3.10.120.10">
    <property type="entry name" value="Cytochrome b5-like heme/steroid binding domain"/>
    <property type="match status" value="1"/>
</dbReference>
<proteinExistence type="predicted"/>
<keyword evidence="5" id="KW-0408">Iron</keyword>
<dbReference type="GO" id="GO:0046872">
    <property type="term" value="F:metal ion binding"/>
    <property type="evidence" value="ECO:0007669"/>
    <property type="project" value="UniProtKB-KW"/>
</dbReference>
<dbReference type="AlphaFoldDB" id="V6LQP3"/>
<dbReference type="EMBL" id="AUWU02000007">
    <property type="protein sequence ID" value="KAH0571354.1"/>
    <property type="molecule type" value="Genomic_DNA"/>
</dbReference>
<protein>
    <recommendedName>
        <fullName evidence="8">Cytochrome b5 domain-containing protein 1</fullName>
    </recommendedName>
</protein>
<evidence type="ECO:0000256" key="4">
    <source>
        <dbReference type="ARBA" id="ARBA00022723"/>
    </source>
</evidence>
<evidence type="ECO:0000259" key="10">
    <source>
        <dbReference type="PROSITE" id="PS50255"/>
    </source>
</evidence>
<evidence type="ECO:0000256" key="7">
    <source>
        <dbReference type="ARBA" id="ARBA00023273"/>
    </source>
</evidence>
<dbReference type="Pfam" id="PF00173">
    <property type="entry name" value="Cyt-b5"/>
    <property type="match status" value="1"/>
</dbReference>
<dbReference type="OrthoDB" id="260091at2759"/>
<dbReference type="SMART" id="SM01117">
    <property type="entry name" value="Cyt-b5"/>
    <property type="match status" value="1"/>
</dbReference>
<evidence type="ECO:0000313" key="12">
    <source>
        <dbReference type="EMBL" id="KAH0571354.1"/>
    </source>
</evidence>
<dbReference type="EMBL" id="KI546073">
    <property type="protein sequence ID" value="EST46568.1"/>
    <property type="molecule type" value="Genomic_DNA"/>
</dbReference>
<sequence>MHTHTFFTPKEIKEHCTPSDCWVSKFGKVYDYTNLIKRSPAKLVEALSRSAGEDVSSWFDPTTGDFYKISNPLDENDRYRLPLGLPTLHTADVYSPIQQEIDHQPITTVDAASPTVENPWWRDQSYCIGNLTKNAREIDILNSLTSQKHRLEVADELTIAEIAGRYNRFNSNCLTGYQWRFDGQPLKMDDTLTNNKIMDERPIFLKLGWPQDQWHIPCIILVWKDECM</sequence>
<comment type="function">
    <text evidence="9">Radial spoke stalk protein that binds heme under oxidizing conditions. Required for the coordinated beating of multiple cilia maybe by functioning in a redox signaling pathway.</text>
</comment>
<dbReference type="SUPFAM" id="SSF55856">
    <property type="entry name" value="Cytochrome b5-like heme/steroid binding domain"/>
    <property type="match status" value="1"/>
</dbReference>
<dbReference type="Proteomes" id="UP000018208">
    <property type="component" value="Unassembled WGS sequence"/>
</dbReference>
<reference evidence="12" key="2">
    <citation type="submission" date="2020-12" db="EMBL/GenBank/DDBJ databases">
        <title>New Spironucleus salmonicida genome in near-complete chromosomes.</title>
        <authorList>
            <person name="Xu F."/>
            <person name="Kurt Z."/>
            <person name="Jimenez-Gonzalez A."/>
            <person name="Astvaldsson A."/>
            <person name="Andersson J.O."/>
            <person name="Svard S.G."/>
        </authorList>
    </citation>
    <scope>NUCLEOTIDE SEQUENCE</scope>
    <source>
        <strain evidence="12">ATCC 50377</strain>
    </source>
</reference>